<dbReference type="Pfam" id="PF00004">
    <property type="entry name" value="AAA"/>
    <property type="match status" value="1"/>
</dbReference>
<accession>A0A8H6HVM9</accession>
<dbReference type="InterPro" id="IPR041569">
    <property type="entry name" value="AAA_lid_3"/>
</dbReference>
<dbReference type="Gene3D" id="6.10.20.150">
    <property type="match status" value="1"/>
</dbReference>
<name>A0A8H6HVM9_9AGAR</name>
<dbReference type="AlphaFoldDB" id="A0A8H6HVM9"/>
<evidence type="ECO:0000313" key="8">
    <source>
        <dbReference type="Proteomes" id="UP000521943"/>
    </source>
</evidence>
<feature type="compositionally biased region" description="Basic and acidic residues" evidence="5">
    <location>
        <begin position="280"/>
        <end position="289"/>
    </location>
</feature>
<keyword evidence="3 4" id="KW-0067">ATP-binding</keyword>
<dbReference type="SMART" id="SM00382">
    <property type="entry name" value="AAA"/>
    <property type="match status" value="1"/>
</dbReference>
<dbReference type="GO" id="GO:0051228">
    <property type="term" value="P:mitotic spindle disassembly"/>
    <property type="evidence" value="ECO:0007669"/>
    <property type="project" value="TreeGrafter"/>
</dbReference>
<dbReference type="GO" id="GO:0097352">
    <property type="term" value="P:autophagosome maturation"/>
    <property type="evidence" value="ECO:0007669"/>
    <property type="project" value="TreeGrafter"/>
</dbReference>
<dbReference type="InterPro" id="IPR027417">
    <property type="entry name" value="P-loop_NTPase"/>
</dbReference>
<dbReference type="PANTHER" id="PTHR23077">
    <property type="entry name" value="AAA-FAMILY ATPASE"/>
    <property type="match status" value="1"/>
</dbReference>
<evidence type="ECO:0000259" key="6">
    <source>
        <dbReference type="SMART" id="SM00382"/>
    </source>
</evidence>
<dbReference type="GO" id="GO:0005524">
    <property type="term" value="F:ATP binding"/>
    <property type="evidence" value="ECO:0007669"/>
    <property type="project" value="UniProtKB-KW"/>
</dbReference>
<keyword evidence="2 4" id="KW-0547">Nucleotide-binding</keyword>
<feature type="region of interest" description="Disordered" evidence="5">
    <location>
        <begin position="278"/>
        <end position="300"/>
    </location>
</feature>
<dbReference type="GO" id="GO:0005634">
    <property type="term" value="C:nucleus"/>
    <property type="evidence" value="ECO:0007669"/>
    <property type="project" value="TreeGrafter"/>
</dbReference>
<dbReference type="SUPFAM" id="SSF52540">
    <property type="entry name" value="P-loop containing nucleoside triphosphate hydrolases"/>
    <property type="match status" value="1"/>
</dbReference>
<protein>
    <submittedName>
        <fullName evidence="7">Putative transitional endoplasmic reticulum ATPase TER94</fullName>
    </submittedName>
</protein>
<evidence type="ECO:0000256" key="3">
    <source>
        <dbReference type="ARBA" id="ARBA00022840"/>
    </source>
</evidence>
<dbReference type="GO" id="GO:0030970">
    <property type="term" value="P:retrograde protein transport, ER to cytosol"/>
    <property type="evidence" value="ECO:0007669"/>
    <property type="project" value="TreeGrafter"/>
</dbReference>
<dbReference type="PANTHER" id="PTHR23077:SF171">
    <property type="entry name" value="NUCLEAR VALOSIN-CONTAINING PROTEIN-LIKE"/>
    <property type="match status" value="1"/>
</dbReference>
<keyword evidence="8" id="KW-1185">Reference proteome</keyword>
<dbReference type="Gene3D" id="3.40.50.300">
    <property type="entry name" value="P-loop containing nucleotide triphosphate hydrolases"/>
    <property type="match status" value="1"/>
</dbReference>
<evidence type="ECO:0000313" key="7">
    <source>
        <dbReference type="EMBL" id="KAF6753419.1"/>
    </source>
</evidence>
<dbReference type="OrthoDB" id="3252196at2759"/>
<reference evidence="7 8" key="1">
    <citation type="submission" date="2020-07" db="EMBL/GenBank/DDBJ databases">
        <title>Comparative genomics of pyrophilous fungi reveals a link between fire events and developmental genes.</title>
        <authorList>
            <consortium name="DOE Joint Genome Institute"/>
            <person name="Steindorff A.S."/>
            <person name="Carver A."/>
            <person name="Calhoun S."/>
            <person name="Stillman K."/>
            <person name="Liu H."/>
            <person name="Lipzen A."/>
            <person name="Pangilinan J."/>
            <person name="Labutti K."/>
            <person name="Bruns T.D."/>
            <person name="Grigoriev I.V."/>
        </authorList>
    </citation>
    <scope>NUCLEOTIDE SEQUENCE [LARGE SCALE GENOMIC DNA]</scope>
    <source>
        <strain evidence="7 8">CBS 144469</strain>
    </source>
</reference>
<dbReference type="GO" id="GO:0005829">
    <property type="term" value="C:cytosol"/>
    <property type="evidence" value="ECO:0007669"/>
    <property type="project" value="TreeGrafter"/>
</dbReference>
<evidence type="ECO:0000256" key="1">
    <source>
        <dbReference type="ARBA" id="ARBA00006914"/>
    </source>
</evidence>
<evidence type="ECO:0000256" key="4">
    <source>
        <dbReference type="RuleBase" id="RU003651"/>
    </source>
</evidence>
<gene>
    <name evidence="7" type="ORF">DFP72DRAFT_1170861</name>
</gene>
<feature type="domain" description="AAA+ ATPase" evidence="6">
    <location>
        <begin position="51"/>
        <end position="220"/>
    </location>
</feature>
<dbReference type="Pfam" id="PF17862">
    <property type="entry name" value="AAA_lid_3"/>
    <property type="match status" value="1"/>
</dbReference>
<dbReference type="EMBL" id="JACGCI010000039">
    <property type="protein sequence ID" value="KAF6753419.1"/>
    <property type="molecule type" value="Genomic_DNA"/>
</dbReference>
<comment type="similarity">
    <text evidence="1 4">Belongs to the AAA ATPase family.</text>
</comment>
<dbReference type="InterPro" id="IPR050168">
    <property type="entry name" value="AAA_ATPase_domain"/>
</dbReference>
<dbReference type="Proteomes" id="UP000521943">
    <property type="component" value="Unassembled WGS sequence"/>
</dbReference>
<dbReference type="GO" id="GO:0016887">
    <property type="term" value="F:ATP hydrolysis activity"/>
    <property type="evidence" value="ECO:0007669"/>
    <property type="project" value="InterPro"/>
</dbReference>
<proteinExistence type="inferred from homology"/>
<sequence>MDNFDFPRAGEVSNVTWDDVGGLEKVKQELKETIQYLLYHPEKVMKYGMAPSRGVLLYGPSGAGKTLLLNALANECKIKVISVKGPQWLTMPFGDSKANVRDVFAKARAAAPCIMLLDDLESIPEARSGGSGADTDRVRGVCPLTKHIMRKADSLPNEHFRSGTTTPSYLPTYLAEMDGLKTKKHLDIFIIGATNRPERIDGAILRPGRLDQLIYIPLPDEPSHLSILKVALRNLVPVGLDVDIPFLSRCTHGFSGADLTEICRRATKVAIRESINAEAGRAREKRGDEGAAEEEEDPVPQVTRAHFEEAMQYARRSVQDADIRRYDLFAQSRGVATTFKFPESNPTSTPGAAALFARFIEDPDNDFYR</sequence>
<dbReference type="GO" id="GO:0034098">
    <property type="term" value="C:VCP-NPL4-UFD1 AAA ATPase complex"/>
    <property type="evidence" value="ECO:0007669"/>
    <property type="project" value="TreeGrafter"/>
</dbReference>
<organism evidence="7 8">
    <name type="scientific">Ephemerocybe angulata</name>
    <dbReference type="NCBI Taxonomy" id="980116"/>
    <lineage>
        <taxon>Eukaryota</taxon>
        <taxon>Fungi</taxon>
        <taxon>Dikarya</taxon>
        <taxon>Basidiomycota</taxon>
        <taxon>Agaricomycotina</taxon>
        <taxon>Agaricomycetes</taxon>
        <taxon>Agaricomycetidae</taxon>
        <taxon>Agaricales</taxon>
        <taxon>Agaricineae</taxon>
        <taxon>Psathyrellaceae</taxon>
        <taxon>Ephemerocybe</taxon>
    </lineage>
</organism>
<dbReference type="InterPro" id="IPR003959">
    <property type="entry name" value="ATPase_AAA_core"/>
</dbReference>
<dbReference type="PROSITE" id="PS00674">
    <property type="entry name" value="AAA"/>
    <property type="match status" value="1"/>
</dbReference>
<dbReference type="InterPro" id="IPR003960">
    <property type="entry name" value="ATPase_AAA_CS"/>
</dbReference>
<dbReference type="GO" id="GO:0031593">
    <property type="term" value="F:polyubiquitin modification-dependent protein binding"/>
    <property type="evidence" value="ECO:0007669"/>
    <property type="project" value="TreeGrafter"/>
</dbReference>
<dbReference type="InterPro" id="IPR003593">
    <property type="entry name" value="AAA+_ATPase"/>
</dbReference>
<evidence type="ECO:0000256" key="2">
    <source>
        <dbReference type="ARBA" id="ARBA00022741"/>
    </source>
</evidence>
<evidence type="ECO:0000256" key="5">
    <source>
        <dbReference type="SAM" id="MobiDB-lite"/>
    </source>
</evidence>
<comment type="caution">
    <text evidence="7">The sequence shown here is derived from an EMBL/GenBank/DDBJ whole genome shotgun (WGS) entry which is preliminary data.</text>
</comment>